<keyword evidence="1" id="KW-0175">Coiled coil</keyword>
<proteinExistence type="predicted"/>
<organism evidence="2 3">
    <name type="scientific">Hymenobacter artigasi</name>
    <dbReference type="NCBI Taxonomy" id="2719616"/>
    <lineage>
        <taxon>Bacteria</taxon>
        <taxon>Pseudomonadati</taxon>
        <taxon>Bacteroidota</taxon>
        <taxon>Cytophagia</taxon>
        <taxon>Cytophagales</taxon>
        <taxon>Hymenobacteraceae</taxon>
        <taxon>Hymenobacter</taxon>
    </lineage>
</organism>
<dbReference type="Proteomes" id="UP000717634">
    <property type="component" value="Unassembled WGS sequence"/>
</dbReference>
<evidence type="ECO:0000313" key="2">
    <source>
        <dbReference type="EMBL" id="NKI90262.1"/>
    </source>
</evidence>
<protein>
    <submittedName>
        <fullName evidence="2">Uncharacterized protein</fullName>
    </submittedName>
</protein>
<keyword evidence="3" id="KW-1185">Reference proteome</keyword>
<accession>A0ABX1HML2</accession>
<gene>
    <name evidence="2" type="ORF">HBN54_002862</name>
</gene>
<feature type="coiled-coil region" evidence="1">
    <location>
        <begin position="1"/>
        <end position="28"/>
    </location>
</feature>
<evidence type="ECO:0000313" key="3">
    <source>
        <dbReference type="Proteomes" id="UP000717634"/>
    </source>
</evidence>
<reference evidence="2 3" key="1">
    <citation type="submission" date="2020-03" db="EMBL/GenBank/DDBJ databases">
        <title>Genomic Encyclopedia of Type Strains, Phase IV (KMG-V): Genome sequencing to study the core and pangenomes of soil and plant-associated prokaryotes.</title>
        <authorList>
            <person name="Whitman W."/>
        </authorList>
    </citation>
    <scope>NUCLEOTIDE SEQUENCE [LARGE SCALE GENOMIC DNA]</scope>
    <source>
        <strain evidence="2 3">1B</strain>
    </source>
</reference>
<dbReference type="EMBL" id="JAAVTK010000008">
    <property type="protein sequence ID" value="NKI90262.1"/>
    <property type="molecule type" value="Genomic_DNA"/>
</dbReference>
<comment type="caution">
    <text evidence="2">The sequence shown here is derived from an EMBL/GenBank/DDBJ whole genome shotgun (WGS) entry which is preliminary data.</text>
</comment>
<evidence type="ECO:0000256" key="1">
    <source>
        <dbReference type="SAM" id="Coils"/>
    </source>
</evidence>
<sequence length="32" mass="3531">MNTEKSKLKALKQQLDGATSNLKGIKMQAKVK</sequence>
<name>A0ABX1HML2_9BACT</name>